<organism evidence="11 12">
    <name type="scientific">Cecembia calidifontis</name>
    <dbReference type="NCBI Taxonomy" id="1187080"/>
    <lineage>
        <taxon>Bacteria</taxon>
        <taxon>Pseudomonadati</taxon>
        <taxon>Bacteroidota</taxon>
        <taxon>Cytophagia</taxon>
        <taxon>Cytophagales</taxon>
        <taxon>Cyclobacteriaceae</taxon>
        <taxon>Cecembia</taxon>
    </lineage>
</organism>
<dbReference type="Gene3D" id="2.40.37.10">
    <property type="entry name" value="Lyase, Ornithine Decarboxylase, Chain A, domain 1"/>
    <property type="match status" value="1"/>
</dbReference>
<evidence type="ECO:0000256" key="1">
    <source>
        <dbReference type="ARBA" id="ARBA00001933"/>
    </source>
</evidence>
<evidence type="ECO:0000256" key="4">
    <source>
        <dbReference type="ARBA" id="ARBA00023239"/>
    </source>
</evidence>
<keyword evidence="12" id="KW-1185">Reference proteome</keyword>
<dbReference type="HAMAP" id="MF_02120">
    <property type="entry name" value="LysA"/>
    <property type="match status" value="1"/>
</dbReference>
<evidence type="ECO:0000313" key="12">
    <source>
        <dbReference type="Proteomes" id="UP000292209"/>
    </source>
</evidence>
<comment type="cofactor">
    <cofactor evidence="1 5 7 8">
        <name>pyridoxal 5'-phosphate</name>
        <dbReference type="ChEBI" id="CHEBI:597326"/>
    </cofactor>
</comment>
<dbReference type="Pfam" id="PF02784">
    <property type="entry name" value="Orn_Arg_deC_N"/>
    <property type="match status" value="1"/>
</dbReference>
<dbReference type="PROSITE" id="PS00878">
    <property type="entry name" value="ODR_DC_2_1"/>
    <property type="match status" value="1"/>
</dbReference>
<evidence type="ECO:0000259" key="10">
    <source>
        <dbReference type="Pfam" id="PF02784"/>
    </source>
</evidence>
<comment type="pathway">
    <text evidence="5 8">Amino-acid biosynthesis; L-lysine biosynthesis via DAP pathway; L-lysine from DL-2,6-diaminopimelate: step 1/1.</text>
</comment>
<gene>
    <name evidence="5" type="primary">lysA</name>
    <name evidence="11" type="ORF">BC751_0674</name>
</gene>
<feature type="binding site" evidence="5">
    <location>
        <position position="311"/>
    </location>
    <ligand>
        <name>substrate</name>
    </ligand>
</feature>
<dbReference type="GO" id="GO:0008836">
    <property type="term" value="F:diaminopimelate decarboxylase activity"/>
    <property type="evidence" value="ECO:0007669"/>
    <property type="project" value="UniProtKB-UniRule"/>
</dbReference>
<dbReference type="NCBIfam" id="TIGR01048">
    <property type="entry name" value="lysA"/>
    <property type="match status" value="1"/>
</dbReference>
<keyword evidence="5 8" id="KW-0457">Lysine biosynthesis</keyword>
<dbReference type="OrthoDB" id="9802241at2"/>
<dbReference type="GO" id="GO:0030170">
    <property type="term" value="F:pyridoxal phosphate binding"/>
    <property type="evidence" value="ECO:0007669"/>
    <property type="project" value="UniProtKB-UniRule"/>
</dbReference>
<feature type="binding site" evidence="5">
    <location>
        <position position="338"/>
    </location>
    <ligand>
        <name>substrate</name>
    </ligand>
</feature>
<feature type="binding site" evidence="5">
    <location>
        <position position="307"/>
    </location>
    <ligand>
        <name>substrate</name>
    </ligand>
</feature>
<name>A0A4Q7P6L3_9BACT</name>
<evidence type="ECO:0000256" key="7">
    <source>
        <dbReference type="PIRSR" id="PIRSR600183-50"/>
    </source>
</evidence>
<dbReference type="SUPFAM" id="SSF51419">
    <property type="entry name" value="PLP-binding barrel"/>
    <property type="match status" value="1"/>
</dbReference>
<dbReference type="InterPro" id="IPR029066">
    <property type="entry name" value="PLP-binding_barrel"/>
</dbReference>
<dbReference type="GO" id="GO:0009089">
    <property type="term" value="P:lysine biosynthetic process via diaminopimelate"/>
    <property type="evidence" value="ECO:0007669"/>
    <property type="project" value="UniProtKB-UniRule"/>
</dbReference>
<dbReference type="PRINTS" id="PR01181">
    <property type="entry name" value="DAPDCRBXLASE"/>
</dbReference>
<dbReference type="AlphaFoldDB" id="A0A4Q7P6L3"/>
<sequence length="410" mass="45560">MEIKNQQYQIQGIALTDLAKRYGTPLYVYDGQKILDQVKLLQDAFSDVKLRIKYATKALSNINILKLVKKAGTGVDAVSIEEVKLCLHAGFQPQEIMYTPNSVSFEEIQEAVDLGVMINIDNIPMLEHFGTYYGHQVPVCIRLNPHILAGGNAKISVGHIDSKFGISILQLKHVLKVVEAYDLQVVGLHVHTGSDILDADVFLKGAEILFDAAKEFKGLKFLDFGGGFKVAYKPGDIATDIKEVGVKVSQAFKDFCKEYGSELEIWFEPGKFLVSECGYLLVKVNVIKATPASTFVGVDSGLNHLIRPMMYDAYHDVVNISRLEGPERVYTVVGYICETDTIAADRKLKEVQEGDILAIKNAGAYGFSMSSNYNSRLRPAEVLILNGEAYLIRERETFDDILKHQIDIGL</sequence>
<accession>A0A4Q7P6L3</accession>
<comment type="caution">
    <text evidence="5">Lacks conserved residue(s) required for the propagation of feature annotation.</text>
</comment>
<dbReference type="PRINTS" id="PR01179">
    <property type="entry name" value="ODADCRBXLASE"/>
</dbReference>
<dbReference type="InterPro" id="IPR022653">
    <property type="entry name" value="De-COase2_pyr-phos_BS"/>
</dbReference>
<keyword evidence="4 5" id="KW-0456">Lyase</keyword>
<dbReference type="InterPro" id="IPR009006">
    <property type="entry name" value="Ala_racemase/Decarboxylase_C"/>
</dbReference>
<evidence type="ECO:0000256" key="2">
    <source>
        <dbReference type="ARBA" id="ARBA00022793"/>
    </source>
</evidence>
<comment type="similarity">
    <text evidence="5">Belongs to the Orn/Lys/Arg decarboxylase class-II family. LysA subfamily.</text>
</comment>
<keyword evidence="3 5" id="KW-0663">Pyridoxal phosphate</keyword>
<feature type="domain" description="Orn/DAP/Arg decarboxylase 2 N-terminal" evidence="10">
    <location>
        <begin position="33"/>
        <end position="275"/>
    </location>
</feature>
<dbReference type="PANTHER" id="PTHR43727">
    <property type="entry name" value="DIAMINOPIMELATE DECARBOXYLASE"/>
    <property type="match status" value="1"/>
</dbReference>
<feature type="binding site" evidence="5">
    <location>
        <position position="227"/>
    </location>
    <ligand>
        <name>pyridoxal 5'-phosphate</name>
        <dbReference type="ChEBI" id="CHEBI:597326"/>
    </ligand>
</feature>
<dbReference type="InterPro" id="IPR000183">
    <property type="entry name" value="Orn/DAP/Arg_de-COase"/>
</dbReference>
<dbReference type="InterPro" id="IPR002986">
    <property type="entry name" value="DAP_deCOOHase_LysA"/>
</dbReference>
<feature type="binding site" evidence="5">
    <location>
        <position position="365"/>
    </location>
    <ligand>
        <name>pyridoxal 5'-phosphate</name>
        <dbReference type="ChEBI" id="CHEBI:597326"/>
    </ligand>
</feature>
<dbReference type="SUPFAM" id="SSF50621">
    <property type="entry name" value="Alanine racemase C-terminal domain-like"/>
    <property type="match status" value="1"/>
</dbReference>
<protein>
    <recommendedName>
        <fullName evidence="5 6">Diaminopimelate decarboxylase</fullName>
        <shortName evidence="5">DAP decarboxylase</shortName>
        <shortName evidence="5">DAPDC</shortName>
        <ecNumber evidence="5 6">4.1.1.20</ecNumber>
    </recommendedName>
</protein>
<evidence type="ECO:0000256" key="3">
    <source>
        <dbReference type="ARBA" id="ARBA00022898"/>
    </source>
</evidence>
<dbReference type="EMBL" id="SGXG01000001">
    <property type="protein sequence ID" value="RZS95158.1"/>
    <property type="molecule type" value="Genomic_DNA"/>
</dbReference>
<keyword evidence="5" id="KW-0028">Amino-acid biosynthesis</keyword>
<feature type="modified residue" description="N6-(pyridoxal phosphate)lysine" evidence="5 7">
    <location>
        <position position="57"/>
    </location>
</feature>
<dbReference type="Proteomes" id="UP000292209">
    <property type="component" value="Unassembled WGS sequence"/>
</dbReference>
<comment type="catalytic activity">
    <reaction evidence="5 8">
        <text>meso-2,6-diaminopimelate + H(+) = L-lysine + CO2</text>
        <dbReference type="Rhea" id="RHEA:15101"/>
        <dbReference type="ChEBI" id="CHEBI:15378"/>
        <dbReference type="ChEBI" id="CHEBI:16526"/>
        <dbReference type="ChEBI" id="CHEBI:32551"/>
        <dbReference type="ChEBI" id="CHEBI:57791"/>
        <dbReference type="EC" id="4.1.1.20"/>
    </reaction>
</comment>
<dbReference type="PANTHER" id="PTHR43727:SF2">
    <property type="entry name" value="GROUP IV DECARBOXYLASE"/>
    <property type="match status" value="1"/>
</dbReference>
<evidence type="ECO:0000313" key="11">
    <source>
        <dbReference type="EMBL" id="RZS95158.1"/>
    </source>
</evidence>
<comment type="caution">
    <text evidence="11">The sequence shown here is derived from an EMBL/GenBank/DDBJ whole genome shotgun (WGS) entry which is preliminary data.</text>
</comment>
<evidence type="ECO:0000259" key="9">
    <source>
        <dbReference type="Pfam" id="PF00278"/>
    </source>
</evidence>
<dbReference type="UniPathway" id="UPA00034">
    <property type="reaction ID" value="UER00027"/>
</dbReference>
<dbReference type="CDD" id="cd06828">
    <property type="entry name" value="PLPDE_III_DapDC"/>
    <property type="match status" value="1"/>
</dbReference>
<comment type="subunit">
    <text evidence="5">Homodimer.</text>
</comment>
<reference evidence="11 12" key="1">
    <citation type="submission" date="2019-02" db="EMBL/GenBank/DDBJ databases">
        <title>Genomic Encyclopedia of Archaeal and Bacterial Type Strains, Phase II (KMG-II): from individual species to whole genera.</title>
        <authorList>
            <person name="Goeker M."/>
        </authorList>
    </citation>
    <scope>NUCLEOTIDE SEQUENCE [LARGE SCALE GENOMIC DNA]</scope>
    <source>
        <strain evidence="11 12">DSM 21411</strain>
    </source>
</reference>
<feature type="active site" description="Proton donor" evidence="7">
    <location>
        <position position="337"/>
    </location>
</feature>
<dbReference type="Pfam" id="PF00278">
    <property type="entry name" value="Orn_DAP_Arg_deC"/>
    <property type="match status" value="1"/>
</dbReference>
<feature type="binding site" evidence="5">
    <location>
        <position position="365"/>
    </location>
    <ligand>
        <name>substrate</name>
    </ligand>
</feature>
<comment type="function">
    <text evidence="5">Specifically catalyzes the decarboxylation of meso-diaminopimelate (meso-DAP) to L-lysine.</text>
</comment>
<evidence type="ECO:0000256" key="5">
    <source>
        <dbReference type="HAMAP-Rule" id="MF_02120"/>
    </source>
</evidence>
<dbReference type="EC" id="4.1.1.20" evidence="5 6"/>
<keyword evidence="2 5" id="KW-0210">Decarboxylase</keyword>
<dbReference type="InterPro" id="IPR022643">
    <property type="entry name" value="De-COase2_C"/>
</dbReference>
<proteinExistence type="inferred from homology"/>
<evidence type="ECO:0000256" key="6">
    <source>
        <dbReference type="NCBIfam" id="TIGR01048"/>
    </source>
</evidence>
<feature type="domain" description="Orn/DAP/Arg decarboxylase 2 C-terminal" evidence="9">
    <location>
        <begin position="27"/>
        <end position="363"/>
    </location>
</feature>
<dbReference type="Gene3D" id="3.20.20.10">
    <property type="entry name" value="Alanine racemase"/>
    <property type="match status" value="1"/>
</dbReference>
<dbReference type="FunFam" id="3.20.20.10:FF:000003">
    <property type="entry name" value="Diaminopimelate decarboxylase"/>
    <property type="match status" value="1"/>
</dbReference>
<evidence type="ECO:0000256" key="8">
    <source>
        <dbReference type="RuleBase" id="RU003738"/>
    </source>
</evidence>
<dbReference type="RefSeq" id="WP_130274305.1">
    <property type="nucleotide sequence ID" value="NZ_SGXG01000001.1"/>
</dbReference>
<dbReference type="InterPro" id="IPR022644">
    <property type="entry name" value="De-COase2_N"/>
</dbReference>